<dbReference type="EMBL" id="CP028324">
    <property type="protein sequence ID" value="AVR96621.1"/>
    <property type="molecule type" value="Genomic_DNA"/>
</dbReference>
<sequence>MGGLLGIGAVRETSTALADQQASLRQTLTSAQAVVPKAAGSTLSLPGPDSLALISATIPALLQRYEVGLIDVAFSPTRAHGKVGRSTQVVLRLRGTYGNVKGALQALLVNHTGVALQSLSFRRSKSTDPTVDAEVRLDVFYREQQ</sequence>
<keyword evidence="2" id="KW-1185">Reference proteome</keyword>
<dbReference type="KEGG" id="masz:C9I28_13660"/>
<gene>
    <name evidence="1" type="ORF">C9I28_13660</name>
</gene>
<name>A0A2R4CAK0_9BURK</name>
<organism evidence="1 2">
    <name type="scientific">Pseudoduganella armeniaca</name>
    <dbReference type="NCBI Taxonomy" id="2072590"/>
    <lineage>
        <taxon>Bacteria</taxon>
        <taxon>Pseudomonadati</taxon>
        <taxon>Pseudomonadota</taxon>
        <taxon>Betaproteobacteria</taxon>
        <taxon>Burkholderiales</taxon>
        <taxon>Oxalobacteraceae</taxon>
        <taxon>Telluria group</taxon>
        <taxon>Pseudoduganella</taxon>
    </lineage>
</organism>
<protein>
    <submittedName>
        <fullName evidence="1">Uncharacterized protein</fullName>
    </submittedName>
</protein>
<proteinExistence type="predicted"/>
<dbReference type="Proteomes" id="UP000240505">
    <property type="component" value="Chromosome"/>
</dbReference>
<evidence type="ECO:0000313" key="2">
    <source>
        <dbReference type="Proteomes" id="UP000240505"/>
    </source>
</evidence>
<evidence type="ECO:0000313" key="1">
    <source>
        <dbReference type="EMBL" id="AVR96621.1"/>
    </source>
</evidence>
<dbReference type="AlphaFoldDB" id="A0A2R4CAK0"/>
<accession>A0A2R4CAK0</accession>
<reference evidence="1 2" key="1">
    <citation type="submission" date="2018-03" db="EMBL/GenBank/DDBJ databases">
        <title>Massilia armeniaca sp. nov., isolated from desert soil.</title>
        <authorList>
            <person name="Huang H."/>
            <person name="Ren M."/>
        </authorList>
    </citation>
    <scope>NUCLEOTIDE SEQUENCE [LARGE SCALE GENOMIC DNA]</scope>
    <source>
        <strain evidence="1 2">ZMN-3</strain>
    </source>
</reference>